<evidence type="ECO:0000256" key="6">
    <source>
        <dbReference type="ARBA" id="ARBA00025649"/>
    </source>
</evidence>
<keyword evidence="12" id="KW-1185">Reference proteome</keyword>
<dbReference type="Gene3D" id="3.40.50.1220">
    <property type="entry name" value="TPP-binding domain"/>
    <property type="match status" value="1"/>
</dbReference>
<evidence type="ECO:0000256" key="1">
    <source>
        <dbReference type="ARBA" id="ARBA00005817"/>
    </source>
</evidence>
<evidence type="ECO:0000256" key="9">
    <source>
        <dbReference type="PIRSR" id="PIRSR000089-1"/>
    </source>
</evidence>
<evidence type="ECO:0000259" key="10">
    <source>
        <dbReference type="SMART" id="SM00893"/>
    </source>
</evidence>
<dbReference type="SUPFAM" id="SSF52467">
    <property type="entry name" value="DHS-like NAD/FAD-binding domain"/>
    <property type="match status" value="1"/>
</dbReference>
<evidence type="ECO:0000256" key="3">
    <source>
        <dbReference type="ARBA" id="ARBA00022630"/>
    </source>
</evidence>
<keyword evidence="4 9" id="KW-0274">FAD</keyword>
<evidence type="ECO:0000256" key="5">
    <source>
        <dbReference type="ARBA" id="ARBA00022982"/>
    </source>
</evidence>
<keyword evidence="5" id="KW-0249">Electron transport</keyword>
<dbReference type="PANTHER" id="PTHR43153">
    <property type="entry name" value="ELECTRON TRANSFER FLAVOPROTEIN ALPHA"/>
    <property type="match status" value="1"/>
</dbReference>
<comment type="cofactor">
    <cofactor evidence="9">
        <name>FAD</name>
        <dbReference type="ChEBI" id="CHEBI:57692"/>
    </cofactor>
    <text evidence="9">Binds 1 FAD per dimer.</text>
</comment>
<dbReference type="GO" id="GO:0050660">
    <property type="term" value="F:flavin adenine dinucleotide binding"/>
    <property type="evidence" value="ECO:0007669"/>
    <property type="project" value="InterPro"/>
</dbReference>
<evidence type="ECO:0000256" key="7">
    <source>
        <dbReference type="ARBA" id="ARBA00068674"/>
    </source>
</evidence>
<feature type="binding site" evidence="9">
    <location>
        <position position="201"/>
    </location>
    <ligand>
        <name>FAD</name>
        <dbReference type="ChEBI" id="CHEBI:57692"/>
    </ligand>
</feature>
<proteinExistence type="inferred from homology"/>
<dbReference type="PANTHER" id="PTHR43153:SF1">
    <property type="entry name" value="ELECTRON TRANSFER FLAVOPROTEIN SUBUNIT ALPHA, MITOCHONDRIAL"/>
    <property type="match status" value="1"/>
</dbReference>
<gene>
    <name evidence="11" type="ORF">SAMN05192566_0634</name>
</gene>
<feature type="binding site" evidence="9">
    <location>
        <begin position="258"/>
        <end position="265"/>
    </location>
    <ligand>
        <name>FAD</name>
        <dbReference type="ChEBI" id="CHEBI:57692"/>
    </ligand>
</feature>
<dbReference type="FunFam" id="3.40.50.1220:FF:000001">
    <property type="entry name" value="Electron transfer flavoprotein, alpha subunit"/>
    <property type="match status" value="1"/>
</dbReference>
<feature type="binding site" evidence="9">
    <location>
        <position position="279"/>
    </location>
    <ligand>
        <name>FAD</name>
        <dbReference type="ChEBI" id="CHEBI:57692"/>
    </ligand>
</feature>
<dbReference type="Proteomes" id="UP000198629">
    <property type="component" value="Unassembled WGS sequence"/>
</dbReference>
<dbReference type="InterPro" id="IPR001308">
    <property type="entry name" value="ETF_a/FixB"/>
</dbReference>
<protein>
    <recommendedName>
        <fullName evidence="7">Electron transfer flavoprotein subunit alpha</fullName>
    </recommendedName>
    <alternativeName>
        <fullName evidence="8">Electron transfer flavoprotein large subunit</fullName>
    </alternativeName>
</protein>
<dbReference type="CDD" id="cd01715">
    <property type="entry name" value="ETF_alpha"/>
    <property type="match status" value="1"/>
</dbReference>
<dbReference type="SMART" id="SM00893">
    <property type="entry name" value="ETF"/>
    <property type="match status" value="1"/>
</dbReference>
<sequence length="309" mass="31684">MRTLIIAEHNGQHLNEQVARAVTAAQQWQQPVDVLIAAAQPDALAAQAAALQGISSVLVASDAALQHPTAEHLAEIIVPLAANYNVVLAAHSAFSKNVLPRVAALLDVNMLSDVLEIVNTNTYVRGIYAGNVLATVQSSDATQVLTVRGSKFAAAATGNAAGITTVAAPAAPVGSRWVAEAFNKSERPALTAAKVVVSGGRALGSADAFAQVIAPLADKLHAAIGASRAAVDAGYAPNDLQVGQTGVVVAPELYIAVGISGAIQHAYGMKDSKVVVAINQDPEAQIFKIADYGLVADLFEVVPQLTAAL</sequence>
<comment type="similarity">
    <text evidence="1">Belongs to the ETF alpha-subunit/FixB family.</text>
</comment>
<evidence type="ECO:0000313" key="12">
    <source>
        <dbReference type="Proteomes" id="UP000198629"/>
    </source>
</evidence>
<organism evidence="11 12">
    <name type="scientific">Methylophilus rhizosphaerae</name>
    <dbReference type="NCBI Taxonomy" id="492660"/>
    <lineage>
        <taxon>Bacteria</taxon>
        <taxon>Pseudomonadati</taxon>
        <taxon>Pseudomonadota</taxon>
        <taxon>Betaproteobacteria</taxon>
        <taxon>Nitrosomonadales</taxon>
        <taxon>Methylophilaceae</taxon>
        <taxon>Methylophilus</taxon>
    </lineage>
</organism>
<dbReference type="EMBL" id="FNFX01000001">
    <property type="protein sequence ID" value="SDK21130.1"/>
    <property type="molecule type" value="Genomic_DNA"/>
</dbReference>
<accession>A0A1G9A3Z9</accession>
<evidence type="ECO:0000256" key="4">
    <source>
        <dbReference type="ARBA" id="ARBA00022827"/>
    </source>
</evidence>
<evidence type="ECO:0000313" key="11">
    <source>
        <dbReference type="EMBL" id="SDK21130.1"/>
    </source>
</evidence>
<dbReference type="GO" id="GO:0009055">
    <property type="term" value="F:electron transfer activity"/>
    <property type="evidence" value="ECO:0007669"/>
    <property type="project" value="InterPro"/>
</dbReference>
<dbReference type="InterPro" id="IPR033947">
    <property type="entry name" value="ETF_alpha_N"/>
</dbReference>
<dbReference type="InterPro" id="IPR014729">
    <property type="entry name" value="Rossmann-like_a/b/a_fold"/>
</dbReference>
<dbReference type="STRING" id="492660.SAMN05192566_0634"/>
<feature type="binding site" evidence="9">
    <location>
        <begin position="241"/>
        <end position="245"/>
    </location>
    <ligand>
        <name>FAD</name>
        <dbReference type="ChEBI" id="CHEBI:57692"/>
    </ligand>
</feature>
<dbReference type="InterPro" id="IPR018206">
    <property type="entry name" value="ETF_asu_C_CS"/>
</dbReference>
<dbReference type="SUPFAM" id="SSF52402">
    <property type="entry name" value="Adenine nucleotide alpha hydrolases-like"/>
    <property type="match status" value="1"/>
</dbReference>
<dbReference type="InterPro" id="IPR014730">
    <property type="entry name" value="ETF_a/b_N"/>
</dbReference>
<feature type="binding site" evidence="9">
    <location>
        <begin position="227"/>
        <end position="228"/>
    </location>
    <ligand>
        <name>FAD</name>
        <dbReference type="ChEBI" id="CHEBI:57692"/>
    </ligand>
</feature>
<dbReference type="Pfam" id="PF01012">
    <property type="entry name" value="ETF"/>
    <property type="match status" value="1"/>
</dbReference>
<dbReference type="Pfam" id="PF00766">
    <property type="entry name" value="ETF_alpha"/>
    <property type="match status" value="1"/>
</dbReference>
<dbReference type="RefSeq" id="WP_091469745.1">
    <property type="nucleotide sequence ID" value="NZ_FNFX01000001.1"/>
</dbReference>
<comment type="function">
    <text evidence="6">The electron transfer flavoprotein serves as a specific electron acceptor for other dehydrogenases. It transfers the electrons to the main respiratory chain via ETF-ubiquinone oxidoreductase (ETF dehydrogenase).</text>
</comment>
<keyword evidence="3" id="KW-0285">Flavoprotein</keyword>
<dbReference type="Gene3D" id="3.40.50.620">
    <property type="entry name" value="HUPs"/>
    <property type="match status" value="1"/>
</dbReference>
<dbReference type="InterPro" id="IPR014731">
    <property type="entry name" value="ETF_asu_C"/>
</dbReference>
<keyword evidence="2" id="KW-0813">Transport</keyword>
<dbReference type="OrthoDB" id="9770286at2"/>
<dbReference type="PROSITE" id="PS00696">
    <property type="entry name" value="ETF_ALPHA"/>
    <property type="match status" value="1"/>
</dbReference>
<dbReference type="InterPro" id="IPR029035">
    <property type="entry name" value="DHS-like_NAD/FAD-binding_dom"/>
</dbReference>
<evidence type="ECO:0000256" key="2">
    <source>
        <dbReference type="ARBA" id="ARBA00022448"/>
    </source>
</evidence>
<dbReference type="GO" id="GO:0033539">
    <property type="term" value="P:fatty acid beta-oxidation using acyl-CoA dehydrogenase"/>
    <property type="evidence" value="ECO:0007669"/>
    <property type="project" value="TreeGrafter"/>
</dbReference>
<name>A0A1G9A3Z9_9PROT</name>
<evidence type="ECO:0000256" key="8">
    <source>
        <dbReference type="ARBA" id="ARBA00079299"/>
    </source>
</evidence>
<dbReference type="PIRSF" id="PIRSF000089">
    <property type="entry name" value="Electra_flavoP_a"/>
    <property type="match status" value="1"/>
</dbReference>
<feature type="domain" description="Electron transfer flavoprotein alpha/beta-subunit N-terminal" evidence="10">
    <location>
        <begin position="3"/>
        <end position="181"/>
    </location>
</feature>
<dbReference type="AlphaFoldDB" id="A0A1G9A3Z9"/>
<reference evidence="12" key="1">
    <citation type="submission" date="2016-10" db="EMBL/GenBank/DDBJ databases">
        <authorList>
            <person name="Varghese N."/>
            <person name="Submissions S."/>
        </authorList>
    </citation>
    <scope>NUCLEOTIDE SEQUENCE [LARGE SCALE GENOMIC DNA]</scope>
    <source>
        <strain evidence="12">CBMB127</strain>
    </source>
</reference>